<reference evidence="1 2" key="1">
    <citation type="submission" date="2018-01" db="EMBL/GenBank/DDBJ databases">
        <title>Genome sequence of the PGP bacterium Paenibacillus illinoisensis E3.</title>
        <authorList>
            <person name="Rolli E."/>
            <person name="Marasco R."/>
            <person name="Bessem C."/>
            <person name="Michoud G."/>
            <person name="Gaiarsa S."/>
            <person name="Borin S."/>
            <person name="Daffonchio D."/>
        </authorList>
    </citation>
    <scope>NUCLEOTIDE SEQUENCE [LARGE SCALE GENOMIC DNA]</scope>
    <source>
        <strain evidence="1 2">E3</strain>
    </source>
</reference>
<name>A0A2W0CFK4_9BACL</name>
<protein>
    <submittedName>
        <fullName evidence="1">Uncharacterized protein</fullName>
    </submittedName>
</protein>
<organism evidence="1 2">
    <name type="scientific">Paenibacillus illinoisensis</name>
    <dbReference type="NCBI Taxonomy" id="59845"/>
    <lineage>
        <taxon>Bacteria</taxon>
        <taxon>Bacillati</taxon>
        <taxon>Bacillota</taxon>
        <taxon>Bacilli</taxon>
        <taxon>Bacillales</taxon>
        <taxon>Paenibacillaceae</taxon>
        <taxon>Paenibacillus</taxon>
    </lineage>
</organism>
<dbReference type="AlphaFoldDB" id="A0A2W0CFK4"/>
<dbReference type="Proteomes" id="UP000247459">
    <property type="component" value="Unassembled WGS sequence"/>
</dbReference>
<accession>A0A2W0CFK4</accession>
<evidence type="ECO:0000313" key="1">
    <source>
        <dbReference type="EMBL" id="PYY27125.1"/>
    </source>
</evidence>
<dbReference type="EMBL" id="PRLG01000023">
    <property type="protein sequence ID" value="PYY27125.1"/>
    <property type="molecule type" value="Genomic_DNA"/>
</dbReference>
<proteinExistence type="predicted"/>
<sequence>MKKQDDLKSTALKFALLAKKSSKQLGLRKPQKSVK</sequence>
<gene>
    <name evidence="1" type="ORF">PIL02S_04858</name>
</gene>
<comment type="caution">
    <text evidence="1">The sequence shown here is derived from an EMBL/GenBank/DDBJ whole genome shotgun (WGS) entry which is preliminary data.</text>
</comment>
<evidence type="ECO:0000313" key="2">
    <source>
        <dbReference type="Proteomes" id="UP000247459"/>
    </source>
</evidence>